<evidence type="ECO:0000259" key="6">
    <source>
        <dbReference type="Pfam" id="PF19838"/>
    </source>
</evidence>
<evidence type="ECO:0000256" key="2">
    <source>
        <dbReference type="SAM" id="MobiDB-lite"/>
    </source>
</evidence>
<dbReference type="Pfam" id="PF04453">
    <property type="entry name" value="LptD"/>
    <property type="match status" value="1"/>
</dbReference>
<feature type="compositionally biased region" description="Low complexity" evidence="2">
    <location>
        <begin position="61"/>
        <end position="80"/>
    </location>
</feature>
<keyword evidence="1" id="KW-0472">Membrane</keyword>
<feature type="domain" description="LptD C-terminal" evidence="5">
    <location>
        <begin position="391"/>
        <end position="512"/>
    </location>
</feature>
<gene>
    <name evidence="7" type="ORF">COC19_03305</name>
</gene>
<feature type="domain" description="LPS-assembly protein LptD central" evidence="6">
    <location>
        <begin position="277"/>
        <end position="358"/>
    </location>
</feature>
<dbReference type="Gene3D" id="2.60.450.10">
    <property type="entry name" value="Lipopolysaccharide (LPS) transport protein A like domain"/>
    <property type="match status" value="1"/>
</dbReference>
<dbReference type="InterPro" id="IPR005653">
    <property type="entry name" value="OstA-like_N"/>
</dbReference>
<reference evidence="8" key="1">
    <citation type="submission" date="2017-08" db="EMBL/GenBank/DDBJ databases">
        <title>A dynamic microbial community with high functional redundancy inhabits the cold, oxic subseafloor aquifer.</title>
        <authorList>
            <person name="Tully B.J."/>
            <person name="Wheat C.G."/>
            <person name="Glazer B.T."/>
            <person name="Huber J.A."/>
        </authorList>
    </citation>
    <scope>NUCLEOTIDE SEQUENCE [LARGE SCALE GENOMIC DNA]</scope>
</reference>
<dbReference type="InterPro" id="IPR050218">
    <property type="entry name" value="LptD"/>
</dbReference>
<evidence type="ECO:0000313" key="8">
    <source>
        <dbReference type="Proteomes" id="UP000218172"/>
    </source>
</evidence>
<dbReference type="AlphaFoldDB" id="A0A2A4MQF8"/>
<feature type="chain" id="PRO_5013308864" description="LPS-assembly protein LptD" evidence="3">
    <location>
        <begin position="32"/>
        <end position="532"/>
    </location>
</feature>
<feature type="domain" description="Organic solvent tolerance-like N-terminal" evidence="4">
    <location>
        <begin position="142"/>
        <end position="271"/>
    </location>
</feature>
<organism evidence="7 8">
    <name type="scientific">SAR86 cluster bacterium</name>
    <dbReference type="NCBI Taxonomy" id="2030880"/>
    <lineage>
        <taxon>Bacteria</taxon>
        <taxon>Pseudomonadati</taxon>
        <taxon>Pseudomonadota</taxon>
        <taxon>Gammaproteobacteria</taxon>
        <taxon>SAR86 cluster</taxon>
    </lineage>
</organism>
<evidence type="ECO:0000259" key="4">
    <source>
        <dbReference type="Pfam" id="PF03968"/>
    </source>
</evidence>
<evidence type="ECO:0000256" key="3">
    <source>
        <dbReference type="SAM" id="SignalP"/>
    </source>
</evidence>
<dbReference type="PANTHER" id="PTHR30189:SF1">
    <property type="entry name" value="LPS-ASSEMBLY PROTEIN LPTD"/>
    <property type="match status" value="1"/>
</dbReference>
<dbReference type="Pfam" id="PF19838">
    <property type="entry name" value="LptD_2"/>
    <property type="match status" value="1"/>
</dbReference>
<dbReference type="GO" id="GO:0009279">
    <property type="term" value="C:cell outer membrane"/>
    <property type="evidence" value="ECO:0007669"/>
    <property type="project" value="TreeGrafter"/>
</dbReference>
<accession>A0A2A4MQF8</accession>
<dbReference type="GO" id="GO:1990351">
    <property type="term" value="C:transporter complex"/>
    <property type="evidence" value="ECO:0007669"/>
    <property type="project" value="TreeGrafter"/>
</dbReference>
<feature type="signal peptide" evidence="3">
    <location>
        <begin position="1"/>
        <end position="31"/>
    </location>
</feature>
<proteinExistence type="predicted"/>
<dbReference type="Pfam" id="PF03968">
    <property type="entry name" value="LptD_N"/>
    <property type="match status" value="1"/>
</dbReference>
<protein>
    <recommendedName>
        <fullName evidence="9">LPS-assembly protein LptD</fullName>
    </recommendedName>
</protein>
<comment type="caution">
    <text evidence="7">The sequence shown here is derived from an EMBL/GenBank/DDBJ whole genome shotgun (WGS) entry which is preliminary data.</text>
</comment>
<evidence type="ECO:0008006" key="9">
    <source>
        <dbReference type="Google" id="ProtNLM"/>
    </source>
</evidence>
<dbReference type="EMBL" id="NVQR01000044">
    <property type="protein sequence ID" value="PCH62153.1"/>
    <property type="molecule type" value="Genomic_DNA"/>
</dbReference>
<evidence type="ECO:0000313" key="7">
    <source>
        <dbReference type="EMBL" id="PCH62153.1"/>
    </source>
</evidence>
<keyword evidence="1" id="KW-0998">Cell outer membrane</keyword>
<dbReference type="PANTHER" id="PTHR30189">
    <property type="entry name" value="LPS-ASSEMBLY PROTEIN"/>
    <property type="match status" value="1"/>
</dbReference>
<evidence type="ECO:0000256" key="1">
    <source>
        <dbReference type="ARBA" id="ARBA00023237"/>
    </source>
</evidence>
<name>A0A2A4MQF8_9GAMM</name>
<keyword evidence="3" id="KW-0732">Signal</keyword>
<dbReference type="Proteomes" id="UP000218172">
    <property type="component" value="Unassembled WGS sequence"/>
</dbReference>
<sequence length="532" mass="58424">MPFKRQVLHANISLIIASGFLLSLCASESVAQSPQVACRANDAGDGWVCSTIDSDGTTVAISRSNRPRSNSNTISTASATISSTRSSQSLDWLSKSQMSDQQLQALDNNCCGAFIEPLRENIDINADPSEAETRFDAIQGFSQQQTGQYQIDGDILVQQGNRTIENDNTTLINTNNGDNSVSMQGNVVFREPNVLLLGDGAFIDNSRGINRIDAAQYVLHDLGVHGSAEQLVYDSNSGLLTLINGEFSRCEPQQPLWRLRADTITIDQEQGRGYAKNVSLLIGNIPVFYYPFTLPFPLGEERISGLLAPSTGSTSSGGFDFSLPYYFNLAPNYDATVTPRLISDRGVMLSTELRYLSKRSMNTLNLSHLAKDKLFDATTADIAGSDSPPVENRWFIGYEQMAQLNQSWSTLIDYSAVSDVDYFRDLGSTGLNVVSRTHLNREARLNYNQGSTRAGIKLQSIQIIDPFVSEADINRPYDKLPQLFFNTQWRLPAGFKLGLSSQLTAFDRSLDQALLAAVTSITAHWSMAVVSI</sequence>
<dbReference type="GO" id="GO:0061024">
    <property type="term" value="P:membrane organization"/>
    <property type="evidence" value="ECO:0007669"/>
    <property type="project" value="InterPro"/>
</dbReference>
<feature type="region of interest" description="Disordered" evidence="2">
    <location>
        <begin position="60"/>
        <end position="80"/>
    </location>
</feature>
<evidence type="ECO:0000259" key="5">
    <source>
        <dbReference type="Pfam" id="PF04453"/>
    </source>
</evidence>
<dbReference type="InterPro" id="IPR045659">
    <property type="entry name" value="LptD_2"/>
</dbReference>
<dbReference type="InterPro" id="IPR007543">
    <property type="entry name" value="LptD_C"/>
</dbReference>